<gene>
    <name evidence="2" type="ORF">TNCV_1468391</name>
</gene>
<feature type="region of interest" description="Disordered" evidence="1">
    <location>
        <begin position="72"/>
        <end position="94"/>
    </location>
</feature>
<protein>
    <submittedName>
        <fullName evidence="2">Uncharacterized protein</fullName>
    </submittedName>
</protein>
<sequence length="124" mass="13592">MQDKTFCVSVYVALGAGEHMQMFQSSGHPYLKKGPKGILIQGPHRASYANAVSYPTEDKAISAERSWSQIRSRRVVSSGPSTTENPSRREADASVVAQCPHVSVVSEFGEWRNISVSSRPLNKV</sequence>
<reference evidence="2" key="1">
    <citation type="submission" date="2020-08" db="EMBL/GenBank/DDBJ databases">
        <title>Multicomponent nature underlies the extraordinary mechanical properties of spider dragline silk.</title>
        <authorList>
            <person name="Kono N."/>
            <person name="Nakamura H."/>
            <person name="Mori M."/>
            <person name="Yoshida Y."/>
            <person name="Ohtoshi R."/>
            <person name="Malay A.D."/>
            <person name="Moran D.A.P."/>
            <person name="Tomita M."/>
            <person name="Numata K."/>
            <person name="Arakawa K."/>
        </authorList>
    </citation>
    <scope>NUCLEOTIDE SEQUENCE</scope>
</reference>
<dbReference type="EMBL" id="BMAU01021230">
    <property type="protein sequence ID" value="GFY01851.1"/>
    <property type="molecule type" value="Genomic_DNA"/>
</dbReference>
<evidence type="ECO:0000313" key="3">
    <source>
        <dbReference type="Proteomes" id="UP000887159"/>
    </source>
</evidence>
<accession>A0A8X6S4I5</accession>
<name>A0A8X6S4I5_TRICX</name>
<dbReference type="Proteomes" id="UP000887159">
    <property type="component" value="Unassembled WGS sequence"/>
</dbReference>
<organism evidence="2 3">
    <name type="scientific">Trichonephila clavipes</name>
    <name type="common">Golden silk orbweaver</name>
    <name type="synonym">Nephila clavipes</name>
    <dbReference type="NCBI Taxonomy" id="2585209"/>
    <lineage>
        <taxon>Eukaryota</taxon>
        <taxon>Metazoa</taxon>
        <taxon>Ecdysozoa</taxon>
        <taxon>Arthropoda</taxon>
        <taxon>Chelicerata</taxon>
        <taxon>Arachnida</taxon>
        <taxon>Araneae</taxon>
        <taxon>Araneomorphae</taxon>
        <taxon>Entelegynae</taxon>
        <taxon>Araneoidea</taxon>
        <taxon>Nephilidae</taxon>
        <taxon>Trichonephila</taxon>
    </lineage>
</organism>
<keyword evidence="3" id="KW-1185">Reference proteome</keyword>
<comment type="caution">
    <text evidence="2">The sequence shown here is derived from an EMBL/GenBank/DDBJ whole genome shotgun (WGS) entry which is preliminary data.</text>
</comment>
<evidence type="ECO:0000313" key="2">
    <source>
        <dbReference type="EMBL" id="GFY01851.1"/>
    </source>
</evidence>
<dbReference type="AlphaFoldDB" id="A0A8X6S4I5"/>
<proteinExistence type="predicted"/>
<evidence type="ECO:0000256" key="1">
    <source>
        <dbReference type="SAM" id="MobiDB-lite"/>
    </source>
</evidence>